<dbReference type="SUPFAM" id="SSF53335">
    <property type="entry name" value="S-adenosyl-L-methionine-dependent methyltransferases"/>
    <property type="match status" value="1"/>
</dbReference>
<gene>
    <name evidence="5" type="ORF">RIMI_LOCUS5246662</name>
</gene>
<evidence type="ECO:0000256" key="4">
    <source>
        <dbReference type="ARBA" id="ARBA00022691"/>
    </source>
</evidence>
<evidence type="ECO:0000256" key="2">
    <source>
        <dbReference type="ARBA" id="ARBA00022603"/>
    </source>
</evidence>
<dbReference type="PANTHER" id="PTHR10867:SF44">
    <property type="entry name" value="NICOTINAMIDE N-METHYLTRANSFERASE ISOFORM X2"/>
    <property type="match status" value="1"/>
</dbReference>
<organism evidence="5 6">
    <name type="scientific">Ranitomeya imitator</name>
    <name type="common">mimic poison frog</name>
    <dbReference type="NCBI Taxonomy" id="111125"/>
    <lineage>
        <taxon>Eukaryota</taxon>
        <taxon>Metazoa</taxon>
        <taxon>Chordata</taxon>
        <taxon>Craniata</taxon>
        <taxon>Vertebrata</taxon>
        <taxon>Euteleostomi</taxon>
        <taxon>Amphibia</taxon>
        <taxon>Batrachia</taxon>
        <taxon>Anura</taxon>
        <taxon>Neobatrachia</taxon>
        <taxon>Hyloidea</taxon>
        <taxon>Dendrobatidae</taxon>
        <taxon>Dendrobatinae</taxon>
        <taxon>Ranitomeya</taxon>
    </lineage>
</organism>
<comment type="caution">
    <text evidence="5">The sequence shown here is derived from an EMBL/GenBank/DDBJ whole genome shotgun (WGS) entry which is preliminary data.</text>
</comment>
<dbReference type="PROSITE" id="PS51681">
    <property type="entry name" value="SAM_MT_NNMT_PNMT_TEMT"/>
    <property type="match status" value="1"/>
</dbReference>
<keyword evidence="6" id="KW-1185">Reference proteome</keyword>
<evidence type="ECO:0000256" key="1">
    <source>
        <dbReference type="ARBA" id="ARBA00007996"/>
    </source>
</evidence>
<reference evidence="5" key="1">
    <citation type="submission" date="2023-07" db="EMBL/GenBank/DDBJ databases">
        <authorList>
            <person name="Stuckert A."/>
        </authorList>
    </citation>
    <scope>NUCLEOTIDE SEQUENCE</scope>
</reference>
<comment type="similarity">
    <text evidence="1">Belongs to the class I-like SAM-binding methyltransferase superfamily. NNMT/PNMT/TEMT family.</text>
</comment>
<dbReference type="Proteomes" id="UP001176940">
    <property type="component" value="Unassembled WGS sequence"/>
</dbReference>
<evidence type="ECO:0000256" key="3">
    <source>
        <dbReference type="ARBA" id="ARBA00022679"/>
    </source>
</evidence>
<keyword evidence="3" id="KW-0808">Transferase</keyword>
<dbReference type="InterPro" id="IPR000940">
    <property type="entry name" value="NNMT_TEMT_trans"/>
</dbReference>
<dbReference type="InterPro" id="IPR029063">
    <property type="entry name" value="SAM-dependent_MTases_sf"/>
</dbReference>
<dbReference type="Gene3D" id="3.40.50.150">
    <property type="entry name" value="Vaccinia Virus protein VP39"/>
    <property type="match status" value="1"/>
</dbReference>
<protein>
    <recommendedName>
        <fullName evidence="7">Methyltransferase type 11 domain-containing protein</fullName>
    </recommendedName>
</protein>
<evidence type="ECO:0000313" key="5">
    <source>
        <dbReference type="EMBL" id="CAJ0932746.1"/>
    </source>
</evidence>
<dbReference type="Pfam" id="PF01234">
    <property type="entry name" value="NNMT_PNMT_TEMT"/>
    <property type="match status" value="1"/>
</dbReference>
<sequence>MDSCNYKIYHEDGFDTRQNLEHYFSNKPEIDFGEDSIIFPLENLTKTFAEGHIKGDILIELSASSAIHHLYAVCEFFKHIIILKANDRCIMELNRWMHERTGAFEWDHAAKHHADIEGKSDKFQDKDGKLRTALRHVVKCNIEKENIVEPISLPPADCVIIAWFLEFISKNQDEFKNHLRKVSKLLKPKGHLIIFAILDATYITMGKDKFHMLKYDEDFVRKAVVEIGFAIDTRKVKKRTVVSDLTDYKGVLFIVAHKEK</sequence>
<evidence type="ECO:0008006" key="7">
    <source>
        <dbReference type="Google" id="ProtNLM"/>
    </source>
</evidence>
<keyword evidence="2" id="KW-0489">Methyltransferase</keyword>
<dbReference type="EMBL" id="CAUEEQ010008883">
    <property type="protein sequence ID" value="CAJ0932746.1"/>
    <property type="molecule type" value="Genomic_DNA"/>
</dbReference>
<proteinExistence type="inferred from homology"/>
<evidence type="ECO:0000313" key="6">
    <source>
        <dbReference type="Proteomes" id="UP001176940"/>
    </source>
</evidence>
<keyword evidence="4" id="KW-0949">S-adenosyl-L-methionine</keyword>
<dbReference type="PANTHER" id="PTHR10867">
    <property type="entry name" value="NNMT/PNMT/TEMT FAMILY MEMBER"/>
    <property type="match status" value="1"/>
</dbReference>
<name>A0ABN9L4B4_9NEOB</name>
<accession>A0ABN9L4B4</accession>